<feature type="transmembrane region" description="Helical" evidence="8">
    <location>
        <begin position="269"/>
        <end position="288"/>
    </location>
</feature>
<dbReference type="FunCoup" id="A0A1E5RV01">
    <property type="interactions" value="37"/>
</dbReference>
<keyword evidence="11" id="KW-1185">Reference proteome</keyword>
<feature type="region of interest" description="Disordered" evidence="7">
    <location>
        <begin position="1"/>
        <end position="78"/>
    </location>
</feature>
<comment type="subcellular location">
    <subcellularLocation>
        <location evidence="1">Endomembrane system</location>
        <topology evidence="1">Multi-pass membrane protein</topology>
    </subcellularLocation>
</comment>
<comment type="similarity">
    <text evidence="2">Belongs to the major facilitator superfamily.</text>
</comment>
<evidence type="ECO:0000256" key="6">
    <source>
        <dbReference type="ARBA" id="ARBA00023136"/>
    </source>
</evidence>
<reference evidence="11" key="1">
    <citation type="journal article" date="2016" name="Genome Announc.">
        <title>Genome sequences of three species of Hanseniaspora isolated from spontaneous wine fermentations.</title>
        <authorList>
            <person name="Sternes P.R."/>
            <person name="Lee D."/>
            <person name="Kutyna D.R."/>
            <person name="Borneman A.R."/>
        </authorList>
    </citation>
    <scope>NUCLEOTIDE SEQUENCE [LARGE SCALE GENOMIC DNA]</scope>
    <source>
        <strain evidence="11">AWRI3579</strain>
    </source>
</reference>
<keyword evidence="6 8" id="KW-0472">Membrane</keyword>
<evidence type="ECO:0000256" key="7">
    <source>
        <dbReference type="SAM" id="MobiDB-lite"/>
    </source>
</evidence>
<feature type="compositionally biased region" description="Polar residues" evidence="7">
    <location>
        <begin position="1"/>
        <end position="18"/>
    </location>
</feature>
<dbReference type="OrthoDB" id="3437016at2759"/>
<feature type="transmembrane region" description="Helical" evidence="8">
    <location>
        <begin position="373"/>
        <end position="389"/>
    </location>
</feature>
<sequence>MTPQKSGTPVSVDSSAASEINEPQVIPTNNVSQDISTVATISDKNGLQGAAKEPSVRSTPAQEEQAFSAPEALQEPDEADEITPLIANKDEYGLKSPNARPIMDPSLDFPGIVASEVQGLEDDYLERRSQLSMRRSRANSTYSSISKTTRTPYETSISKGEDKEMTNPHGLSTTRVRIILWSMYMGIFLASLDISIVSTLLTHIASEFNELGRISFIVTAYLLSNATFQPLYGKISDIFGRKSVFIFCNIMFSAGCYCCGVSNGLWGLVIGRFVSGIGGGGMTSMATIATSDLVSLRDRAYYQGIGNMFYGLGIAIGGLIGGQVNDWFGWRWAFLLQVPLSAVSCLAIVIYMNLPKPDASLYGSNMREKLGKIDWWGSLVLITFLALFILGSNVYIYLASFMFMLLFIYIELNIKSKDPILPVHFLKDRSVFGASFANWFCMMTSITLLYYLPIYWSTIIELSATETGKRLAPNFFSTGFGSLGSGIYLKRTGKYYNFLMGWSIFGVLGCLKIWLINPSVSVLQQYLMFVVPGFAMSVMITITLLVIIAAVPKEHQASCTSISYAFRSTGSTIGVSIGGAIFKKTVEKLLYKKVLPLESPEHSKKELMKIIETAMQNSDYVKKAPSFVKPVLKDCYNYALKNTFLFCLVAFILATLSVSMVREFKLHTSADRDDLIEEEEEGSNGEPAAV</sequence>
<dbReference type="Gene3D" id="1.20.1720.10">
    <property type="entry name" value="Multidrug resistance protein D"/>
    <property type="match status" value="1"/>
</dbReference>
<dbReference type="GO" id="GO:0000329">
    <property type="term" value="C:fungal-type vacuole membrane"/>
    <property type="evidence" value="ECO:0007669"/>
    <property type="project" value="TreeGrafter"/>
</dbReference>
<feature type="transmembrane region" description="Helical" evidence="8">
    <location>
        <begin position="527"/>
        <end position="552"/>
    </location>
</feature>
<keyword evidence="5 8" id="KW-1133">Transmembrane helix</keyword>
<dbReference type="Gene3D" id="1.20.1250.20">
    <property type="entry name" value="MFS general substrate transporter like domains"/>
    <property type="match status" value="1"/>
</dbReference>
<dbReference type="AlphaFoldDB" id="A0A1E5RV01"/>
<feature type="compositionally biased region" description="Polar residues" evidence="7">
    <location>
        <begin position="26"/>
        <end position="45"/>
    </location>
</feature>
<organism evidence="10 11">
    <name type="scientific">Hanseniaspora osmophila</name>
    <dbReference type="NCBI Taxonomy" id="56408"/>
    <lineage>
        <taxon>Eukaryota</taxon>
        <taxon>Fungi</taxon>
        <taxon>Dikarya</taxon>
        <taxon>Ascomycota</taxon>
        <taxon>Saccharomycotina</taxon>
        <taxon>Saccharomycetes</taxon>
        <taxon>Saccharomycodales</taxon>
        <taxon>Saccharomycodaceae</taxon>
        <taxon>Hanseniaspora</taxon>
    </lineage>
</organism>
<feature type="transmembrane region" description="Helical" evidence="8">
    <location>
        <begin position="332"/>
        <end position="352"/>
    </location>
</feature>
<dbReference type="Pfam" id="PF07690">
    <property type="entry name" value="MFS_1"/>
    <property type="match status" value="1"/>
</dbReference>
<dbReference type="SUPFAM" id="SSF103473">
    <property type="entry name" value="MFS general substrate transporter"/>
    <property type="match status" value="1"/>
</dbReference>
<dbReference type="GO" id="GO:0012505">
    <property type="term" value="C:endomembrane system"/>
    <property type="evidence" value="ECO:0007669"/>
    <property type="project" value="UniProtKB-SubCell"/>
</dbReference>
<evidence type="ECO:0000256" key="8">
    <source>
        <dbReference type="SAM" id="Phobius"/>
    </source>
</evidence>
<dbReference type="PANTHER" id="PTHR23501">
    <property type="entry name" value="MAJOR FACILITATOR SUPERFAMILY"/>
    <property type="match status" value="1"/>
</dbReference>
<dbReference type="GO" id="GO:0015174">
    <property type="term" value="F:basic amino acid transmembrane transporter activity"/>
    <property type="evidence" value="ECO:0007669"/>
    <property type="project" value="TreeGrafter"/>
</dbReference>
<comment type="caution">
    <text evidence="10">The sequence shown here is derived from an EMBL/GenBank/DDBJ whole genome shotgun (WGS) entry which is preliminary data.</text>
</comment>
<name>A0A1E5RV01_9ASCO</name>
<feature type="region of interest" description="Disordered" evidence="7">
    <location>
        <begin position="136"/>
        <end position="166"/>
    </location>
</feature>
<feature type="transmembrane region" description="Helical" evidence="8">
    <location>
        <begin position="496"/>
        <end position="515"/>
    </location>
</feature>
<feature type="domain" description="Major facilitator superfamily (MFS) profile" evidence="9">
    <location>
        <begin position="179"/>
        <end position="665"/>
    </location>
</feature>
<dbReference type="InParanoid" id="A0A1E5RV01"/>
<evidence type="ECO:0000259" key="9">
    <source>
        <dbReference type="PROSITE" id="PS50850"/>
    </source>
</evidence>
<evidence type="ECO:0000256" key="3">
    <source>
        <dbReference type="ARBA" id="ARBA00022448"/>
    </source>
</evidence>
<keyword evidence="3" id="KW-0813">Transport</keyword>
<feature type="transmembrane region" description="Helical" evidence="8">
    <location>
        <begin position="211"/>
        <end position="232"/>
    </location>
</feature>
<evidence type="ECO:0000256" key="1">
    <source>
        <dbReference type="ARBA" id="ARBA00004127"/>
    </source>
</evidence>
<dbReference type="InterPro" id="IPR020846">
    <property type="entry name" value="MFS_dom"/>
</dbReference>
<dbReference type="InterPro" id="IPR011701">
    <property type="entry name" value="MFS"/>
</dbReference>
<evidence type="ECO:0000313" key="11">
    <source>
        <dbReference type="Proteomes" id="UP000095728"/>
    </source>
</evidence>
<protein>
    <submittedName>
        <fullName evidence="10">Multidrug resistance protein fnx1</fullName>
    </submittedName>
</protein>
<feature type="transmembrane region" description="Helical" evidence="8">
    <location>
        <begin position="643"/>
        <end position="661"/>
    </location>
</feature>
<feature type="transmembrane region" description="Helical" evidence="8">
    <location>
        <begin position="300"/>
        <end position="320"/>
    </location>
</feature>
<feature type="compositionally biased region" description="Polar residues" evidence="7">
    <location>
        <begin position="136"/>
        <end position="158"/>
    </location>
</feature>
<dbReference type="InterPro" id="IPR036259">
    <property type="entry name" value="MFS_trans_sf"/>
</dbReference>
<feature type="transmembrane region" description="Helical" evidence="8">
    <location>
        <begin position="432"/>
        <end position="451"/>
    </location>
</feature>
<evidence type="ECO:0000256" key="2">
    <source>
        <dbReference type="ARBA" id="ARBA00008335"/>
    </source>
</evidence>
<feature type="transmembrane region" description="Helical" evidence="8">
    <location>
        <begin position="178"/>
        <end position="205"/>
    </location>
</feature>
<dbReference type="PANTHER" id="PTHR23501:SF191">
    <property type="entry name" value="VACUOLAR BASIC AMINO ACID TRANSPORTER 4"/>
    <property type="match status" value="1"/>
</dbReference>
<evidence type="ECO:0000256" key="4">
    <source>
        <dbReference type="ARBA" id="ARBA00022692"/>
    </source>
</evidence>
<dbReference type="PROSITE" id="PS50850">
    <property type="entry name" value="MFS"/>
    <property type="match status" value="1"/>
</dbReference>
<feature type="transmembrane region" description="Helical" evidence="8">
    <location>
        <begin position="244"/>
        <end position="263"/>
    </location>
</feature>
<proteinExistence type="inferred from homology"/>
<keyword evidence="4 8" id="KW-0812">Transmembrane</keyword>
<gene>
    <name evidence="10" type="ORF">AWRI3579_g380</name>
</gene>
<evidence type="ECO:0000256" key="5">
    <source>
        <dbReference type="ARBA" id="ARBA00022989"/>
    </source>
</evidence>
<evidence type="ECO:0000313" key="10">
    <source>
        <dbReference type="EMBL" id="OEJ90760.1"/>
    </source>
</evidence>
<accession>A0A1E5RV01</accession>
<dbReference type="Proteomes" id="UP000095728">
    <property type="component" value="Unassembled WGS sequence"/>
</dbReference>
<dbReference type="EMBL" id="LPNM01000003">
    <property type="protein sequence ID" value="OEJ90760.1"/>
    <property type="molecule type" value="Genomic_DNA"/>
</dbReference>